<evidence type="ECO:0000256" key="1">
    <source>
        <dbReference type="SAM" id="Coils"/>
    </source>
</evidence>
<comment type="caution">
    <text evidence="2">The sequence shown here is derived from an EMBL/GenBank/DDBJ whole genome shotgun (WGS) entry which is preliminary data.</text>
</comment>
<organism evidence="2">
    <name type="scientific">Tanacetum cinerariifolium</name>
    <name type="common">Dalmatian daisy</name>
    <name type="synonym">Chrysanthemum cinerariifolium</name>
    <dbReference type="NCBI Taxonomy" id="118510"/>
    <lineage>
        <taxon>Eukaryota</taxon>
        <taxon>Viridiplantae</taxon>
        <taxon>Streptophyta</taxon>
        <taxon>Embryophyta</taxon>
        <taxon>Tracheophyta</taxon>
        <taxon>Spermatophyta</taxon>
        <taxon>Magnoliopsida</taxon>
        <taxon>eudicotyledons</taxon>
        <taxon>Gunneridae</taxon>
        <taxon>Pentapetalae</taxon>
        <taxon>asterids</taxon>
        <taxon>campanulids</taxon>
        <taxon>Asterales</taxon>
        <taxon>Asteraceae</taxon>
        <taxon>Asteroideae</taxon>
        <taxon>Anthemideae</taxon>
        <taxon>Anthemidinae</taxon>
        <taxon>Tanacetum</taxon>
    </lineage>
</organism>
<name>A0A699GW76_TANCI</name>
<sequence>MDVLEYYAKHNMIAYLEKIEENAQFHEIVDFLSRSLIFYALTGRKSDKPRPKLDDSARLDADGVEYMETEEAVDKGRTSNKTKELNLDADTKVIAKDKGSGEKGESIISTARPKRISTARPKRISIADVTISSVNPEVSAVEPKTPPTTASIFDDEDITMAQTLIKMKEEKAKEKGVAFKEVKESDRLARSVLTLKTLLTIDFKDKGKAILEELEPKKMTRSDFDAAQVAREEEITRQLEAELHEEMERERQREEQESIDYITNLYDEVQARVDTDHELAVRLTLEEQEKYTINEKAADVHKEKVLEEHDSTKVLKMKARKKVGKQTHADDESSDKGVDNLKKRKAAFDEEEVVDYEVLEKRFPIINWELQFYYFDIHGVECIYYMIFRSDGSYRWIKTFAEMMTRFDRLDLVELYNLVMQRFETTTPEEDGTEIHMLAEKRYPFTIKTLKRMLSLRLIDESASDAAYDLLRFIQKQIDESGGYDRGEKYL</sequence>
<gene>
    <name evidence="2" type="ORF">Tci_229290</name>
</gene>
<protein>
    <submittedName>
        <fullName evidence="2">Uncharacterized protein</fullName>
    </submittedName>
</protein>
<dbReference type="EMBL" id="BKCJ010064159">
    <property type="protein sequence ID" value="GEW57314.1"/>
    <property type="molecule type" value="Genomic_DNA"/>
</dbReference>
<accession>A0A699GW76</accession>
<reference evidence="2" key="1">
    <citation type="journal article" date="2019" name="Sci. Rep.">
        <title>Draft genome of Tanacetum cinerariifolium, the natural source of mosquito coil.</title>
        <authorList>
            <person name="Yamashiro T."/>
            <person name="Shiraishi A."/>
            <person name="Satake H."/>
            <person name="Nakayama K."/>
        </authorList>
    </citation>
    <scope>NUCLEOTIDE SEQUENCE</scope>
</reference>
<feature type="coiled-coil region" evidence="1">
    <location>
        <begin position="229"/>
        <end position="264"/>
    </location>
</feature>
<proteinExistence type="predicted"/>
<keyword evidence="1" id="KW-0175">Coiled coil</keyword>
<dbReference type="AlphaFoldDB" id="A0A699GW76"/>
<evidence type="ECO:0000313" key="2">
    <source>
        <dbReference type="EMBL" id="GEW57314.1"/>
    </source>
</evidence>